<sequence length="144" mass="15479">YMGDPSMARVHKFMALDPAEVGYFISQVGAAATCLGVSTSDVSAVAGVLMQYFGYRCSPPLAITDGPLLQSICEACDCPYDPMANCKLYDDNGCYPSPMVAPQCMKKETSSSSSTWMSQPIKSSSTWESTTSSTCKETTTSTQW</sequence>
<feature type="region of interest" description="Disordered" evidence="1">
    <location>
        <begin position="110"/>
        <end position="144"/>
    </location>
</feature>
<evidence type="ECO:0000256" key="1">
    <source>
        <dbReference type="SAM" id="MobiDB-lite"/>
    </source>
</evidence>
<proteinExistence type="predicted"/>
<accession>A0AAV9Q621</accession>
<comment type="caution">
    <text evidence="2">The sequence shown here is derived from an EMBL/GenBank/DDBJ whole genome shotgun (WGS) entry which is preliminary data.</text>
</comment>
<reference evidence="2 3" key="1">
    <citation type="submission" date="2023-06" db="EMBL/GenBank/DDBJ databases">
        <title>Black Yeasts Isolated from many extreme environments.</title>
        <authorList>
            <person name="Coleine C."/>
            <person name="Stajich J.E."/>
            <person name="Selbmann L."/>
        </authorList>
    </citation>
    <scope>NUCLEOTIDE SEQUENCE [LARGE SCALE GENOMIC DNA]</scope>
    <source>
        <strain evidence="2 3">CCFEE 5887</strain>
    </source>
</reference>
<gene>
    <name evidence="2" type="ORF">LTR25_007440</name>
</gene>
<keyword evidence="3" id="KW-1185">Reference proteome</keyword>
<feature type="compositionally biased region" description="Low complexity" evidence="1">
    <location>
        <begin position="122"/>
        <end position="144"/>
    </location>
</feature>
<dbReference type="EMBL" id="JAXLQG010000013">
    <property type="protein sequence ID" value="KAK5533574.1"/>
    <property type="molecule type" value="Genomic_DNA"/>
</dbReference>
<evidence type="ECO:0000313" key="3">
    <source>
        <dbReference type="Proteomes" id="UP001345827"/>
    </source>
</evidence>
<protein>
    <submittedName>
        <fullName evidence="2">Uncharacterized protein</fullName>
    </submittedName>
</protein>
<organism evidence="2 3">
    <name type="scientific">Vermiconidia calcicola</name>
    <dbReference type="NCBI Taxonomy" id="1690605"/>
    <lineage>
        <taxon>Eukaryota</taxon>
        <taxon>Fungi</taxon>
        <taxon>Dikarya</taxon>
        <taxon>Ascomycota</taxon>
        <taxon>Pezizomycotina</taxon>
        <taxon>Dothideomycetes</taxon>
        <taxon>Dothideomycetidae</taxon>
        <taxon>Mycosphaerellales</taxon>
        <taxon>Extremaceae</taxon>
        <taxon>Vermiconidia</taxon>
    </lineage>
</organism>
<name>A0AAV9Q621_9PEZI</name>
<feature type="non-terminal residue" evidence="2">
    <location>
        <position position="1"/>
    </location>
</feature>
<dbReference type="Proteomes" id="UP001345827">
    <property type="component" value="Unassembled WGS sequence"/>
</dbReference>
<evidence type="ECO:0000313" key="2">
    <source>
        <dbReference type="EMBL" id="KAK5533574.1"/>
    </source>
</evidence>
<dbReference type="AlphaFoldDB" id="A0AAV9Q621"/>